<dbReference type="AlphaFoldDB" id="A0A9R1D5S6"/>
<proteinExistence type="predicted"/>
<evidence type="ECO:0000313" key="1">
    <source>
        <dbReference type="EMBL" id="MCQ4333431.1"/>
    </source>
</evidence>
<dbReference type="Proteomes" id="UP001139494">
    <property type="component" value="Unassembled WGS sequence"/>
</dbReference>
<sequence>MVSPPPVPDADLRANGWRRIEDRTETVFEGFGVSVESRTLLYGDGDLRSRVVEAGGPDRVWRFLFVAALEIRPPPAFGGHAALRPRVLREAKRTFVAELRERGIESVSVGATERTELDGDRRARTTPYRGEIPVEVADGDKRVAVVGRLALWYDDGFYIAGAAGPSGEIDGCEIETDPGELLGFVLG</sequence>
<dbReference type="Pfam" id="PF20127">
    <property type="entry name" value="DUF6517"/>
    <property type="match status" value="1"/>
</dbReference>
<gene>
    <name evidence="1" type="ORF">KM295_08050</name>
</gene>
<comment type="caution">
    <text evidence="1">The sequence shown here is derived from an EMBL/GenBank/DDBJ whole genome shotgun (WGS) entry which is preliminary data.</text>
</comment>
<dbReference type="RefSeq" id="WP_256029456.1">
    <property type="nucleotide sequence ID" value="NZ_JAHLKM010000008.1"/>
</dbReference>
<reference evidence="1" key="1">
    <citation type="journal article" date="2023" name="Front. Microbiol.">
        <title>Genomic-based phylogenetic and metabolic analyses of the genus Natronomonas, and description of Natronomonas aquatica sp. nov.</title>
        <authorList>
            <person name="Garcia-Roldan A."/>
            <person name="Duran-Viseras A."/>
            <person name="de la Haba R.R."/>
            <person name="Corral P."/>
            <person name="Sanchez-Porro C."/>
            <person name="Ventosa A."/>
        </authorList>
    </citation>
    <scope>NUCLEOTIDE SEQUENCE</scope>
    <source>
        <strain evidence="1">F2-12</strain>
    </source>
</reference>
<evidence type="ECO:0000313" key="2">
    <source>
        <dbReference type="Proteomes" id="UP001139494"/>
    </source>
</evidence>
<name>A0A9R1D5S6_9EURY</name>
<dbReference type="EMBL" id="JAHLKM010000008">
    <property type="protein sequence ID" value="MCQ4333431.1"/>
    <property type="molecule type" value="Genomic_DNA"/>
</dbReference>
<accession>A0A9R1D5S6</accession>
<organism evidence="1 2">
    <name type="scientific">Natronomonas aquatica</name>
    <dbReference type="NCBI Taxonomy" id="2841590"/>
    <lineage>
        <taxon>Archaea</taxon>
        <taxon>Methanobacteriati</taxon>
        <taxon>Methanobacteriota</taxon>
        <taxon>Stenosarchaea group</taxon>
        <taxon>Halobacteria</taxon>
        <taxon>Halobacteriales</taxon>
        <taxon>Natronomonadaceae</taxon>
        <taxon>Natronomonas</taxon>
    </lineage>
</organism>
<protein>
    <submittedName>
        <fullName evidence="1">Uncharacterized protein</fullName>
    </submittedName>
</protein>
<keyword evidence="2" id="KW-1185">Reference proteome</keyword>
<dbReference type="InterPro" id="IPR045396">
    <property type="entry name" value="DUF6517"/>
</dbReference>